<keyword evidence="1 2" id="KW-0732">Signal</keyword>
<feature type="signal peptide" evidence="2">
    <location>
        <begin position="1"/>
        <end position="24"/>
    </location>
</feature>
<proteinExistence type="predicted"/>
<dbReference type="Proteomes" id="UP000193083">
    <property type="component" value="Unassembled WGS sequence"/>
</dbReference>
<dbReference type="InterPro" id="IPR038404">
    <property type="entry name" value="TRAP_DctP_sf"/>
</dbReference>
<organism evidence="3 4">
    <name type="scientific">Mesorhizobium australicum</name>
    <dbReference type="NCBI Taxonomy" id="536018"/>
    <lineage>
        <taxon>Bacteria</taxon>
        <taxon>Pseudomonadati</taxon>
        <taxon>Pseudomonadota</taxon>
        <taxon>Alphaproteobacteria</taxon>
        <taxon>Hyphomicrobiales</taxon>
        <taxon>Phyllobacteriaceae</taxon>
        <taxon>Mesorhizobium</taxon>
    </lineage>
</organism>
<sequence>MYRTLLSGGVAAVALAVASAPAFSQETINLTAAAGHPEVFLWVKHIKETFIPTVDAELAKTGKVKINWTQGYGGTIVKLGSEVEAFQQGIIDVGQMSGVFNPATMGLLNLTYAMPFGPPDARGVTAAVEKALMETEGALQKLEEATGVVYIGGGIAIDDYNIASTKALTKIADMNGVKLGGAGPNLAWLAGTGAVGVQGSYVTFYNDIKTGVYDGNIGWMTANVPAKLYEVAPNWNQTHFGAMYIGGMGVSKMQWDTFSDETKAAFRTAATAYTKAYFDEQEARYEAAKKTLVDGGGKIVEFDPAERSTWIKGLPNPTAAWAKAAEARGEPAKKVLEAYRDNLKAAGFTFERDYLAE</sequence>
<evidence type="ECO:0000313" key="3">
    <source>
        <dbReference type="EMBL" id="SMH56229.1"/>
    </source>
</evidence>
<evidence type="ECO:0000313" key="4">
    <source>
        <dbReference type="Proteomes" id="UP000193083"/>
    </source>
</evidence>
<dbReference type="OrthoDB" id="6114763at2"/>
<accession>A0A1X7PVC5</accession>
<dbReference type="AlphaFoldDB" id="A0A1X7PVC5"/>
<dbReference type="PANTHER" id="PTHR33376">
    <property type="match status" value="1"/>
</dbReference>
<dbReference type="Pfam" id="PF03480">
    <property type="entry name" value="DctP"/>
    <property type="match status" value="1"/>
</dbReference>
<dbReference type="CDD" id="cd13666">
    <property type="entry name" value="PBP2_TRAP_DctP_like_1"/>
    <property type="match status" value="1"/>
</dbReference>
<protein>
    <submittedName>
        <fullName evidence="3">TRAP-type C4-dicarboxylate transport system, substrate-binding protein</fullName>
    </submittedName>
</protein>
<evidence type="ECO:0000256" key="2">
    <source>
        <dbReference type="SAM" id="SignalP"/>
    </source>
</evidence>
<dbReference type="Gene3D" id="3.40.190.170">
    <property type="entry name" value="Bacterial extracellular solute-binding protein, family 7"/>
    <property type="match status" value="1"/>
</dbReference>
<dbReference type="EMBL" id="FXBL01000004">
    <property type="protein sequence ID" value="SMH56229.1"/>
    <property type="molecule type" value="Genomic_DNA"/>
</dbReference>
<name>A0A1X7PVC5_9HYPH</name>
<reference evidence="3 4" key="1">
    <citation type="submission" date="2017-04" db="EMBL/GenBank/DDBJ databases">
        <authorList>
            <person name="Afonso C.L."/>
            <person name="Miller P.J."/>
            <person name="Scott M.A."/>
            <person name="Spackman E."/>
            <person name="Goraichik I."/>
            <person name="Dimitrov K.M."/>
            <person name="Suarez D.L."/>
            <person name="Swayne D.E."/>
        </authorList>
    </citation>
    <scope>NUCLEOTIDE SEQUENCE [LARGE SCALE GENOMIC DNA]</scope>
    <source>
        <strain evidence="3 4">B5P</strain>
    </source>
</reference>
<gene>
    <name evidence="3" type="ORF">SAMN02982922_5472</name>
</gene>
<feature type="chain" id="PRO_5012937034" evidence="2">
    <location>
        <begin position="25"/>
        <end position="357"/>
    </location>
</feature>
<evidence type="ECO:0000256" key="1">
    <source>
        <dbReference type="ARBA" id="ARBA00022729"/>
    </source>
</evidence>
<keyword evidence="4" id="KW-1185">Reference proteome</keyword>
<dbReference type="GO" id="GO:0055085">
    <property type="term" value="P:transmembrane transport"/>
    <property type="evidence" value="ECO:0007669"/>
    <property type="project" value="InterPro"/>
</dbReference>
<dbReference type="InterPro" id="IPR018389">
    <property type="entry name" value="DctP_fam"/>
</dbReference>
<dbReference type="PANTHER" id="PTHR33376:SF15">
    <property type="entry name" value="BLL6794 PROTEIN"/>
    <property type="match status" value="1"/>
</dbReference>
<dbReference type="RefSeq" id="WP_085467054.1">
    <property type="nucleotide sequence ID" value="NZ_FXBL01000004.1"/>
</dbReference>